<feature type="region of interest" description="Disordered" evidence="1">
    <location>
        <begin position="126"/>
        <end position="151"/>
    </location>
</feature>
<organism evidence="2 3">
    <name type="scientific">Eschrichtius robustus</name>
    <name type="common">California gray whale</name>
    <name type="synonym">Eschrichtius gibbosus</name>
    <dbReference type="NCBI Taxonomy" id="9764"/>
    <lineage>
        <taxon>Eukaryota</taxon>
        <taxon>Metazoa</taxon>
        <taxon>Chordata</taxon>
        <taxon>Craniata</taxon>
        <taxon>Vertebrata</taxon>
        <taxon>Euteleostomi</taxon>
        <taxon>Mammalia</taxon>
        <taxon>Eutheria</taxon>
        <taxon>Laurasiatheria</taxon>
        <taxon>Artiodactyla</taxon>
        <taxon>Whippomorpha</taxon>
        <taxon>Cetacea</taxon>
        <taxon>Mysticeti</taxon>
        <taxon>Eschrichtiidae</taxon>
        <taxon>Eschrichtius</taxon>
    </lineage>
</organism>
<gene>
    <name evidence="2" type="ORF">J1605_016060</name>
</gene>
<accession>A0AB34G7V6</accession>
<dbReference type="Proteomes" id="UP001159641">
    <property type="component" value="Unassembled WGS sequence"/>
</dbReference>
<reference evidence="2 3" key="1">
    <citation type="submission" date="2022-11" db="EMBL/GenBank/DDBJ databases">
        <title>Whole genome sequence of Eschrichtius robustus ER-17-0199.</title>
        <authorList>
            <person name="Bruniche-Olsen A."/>
            <person name="Black A.N."/>
            <person name="Fields C.J."/>
            <person name="Walden K."/>
            <person name="Dewoody J.A."/>
        </authorList>
    </citation>
    <scope>NUCLEOTIDE SEQUENCE [LARGE SCALE GENOMIC DNA]</scope>
    <source>
        <strain evidence="2">ER-17-0199</strain>
        <tissue evidence="2">Blubber</tissue>
    </source>
</reference>
<dbReference type="EMBL" id="JAIQCJ010002567">
    <property type="protein sequence ID" value="KAJ8775833.1"/>
    <property type="molecule type" value="Genomic_DNA"/>
</dbReference>
<sequence length="320" mass="33815">MDSADSRCSANRLSLFEAPPPDAPTGPARPRPLTSVPDVPLGRRGAAISDRGLRGVRSTWARAEGDDSLSFLLFPVTLRRLPSFPPPCFPPVDTPAPRLPRGRFEVCSPGSLSPANLGLSAGLAARGADGPGHATRPHAAWGRPGEGQARHAWTEPRVQRDGAGGCVVSQRWAPGPRLGRERRRGSGACGGDAYVLVCGGRPDPGVAGRGQPVPPPTQPSLGLSRVSVLCSFPGTCSRSAGSLPLPDSYRPSDAEPLKKEMRLEPSENRGTKTQLELTCAWWHQGPGTSFGPPPEPRGFPPPHLVLQSCSQFCSHSRSLP</sequence>
<feature type="region of interest" description="Disordered" evidence="1">
    <location>
        <begin position="238"/>
        <end position="258"/>
    </location>
</feature>
<keyword evidence="3" id="KW-1185">Reference proteome</keyword>
<evidence type="ECO:0000256" key="1">
    <source>
        <dbReference type="SAM" id="MobiDB-lite"/>
    </source>
</evidence>
<proteinExistence type="predicted"/>
<protein>
    <submittedName>
        <fullName evidence="2">Uncharacterized protein</fullName>
    </submittedName>
</protein>
<feature type="compositionally biased region" description="Pro residues" evidence="1">
    <location>
        <begin position="18"/>
        <end position="30"/>
    </location>
</feature>
<dbReference type="AlphaFoldDB" id="A0AB34G7V6"/>
<evidence type="ECO:0000313" key="2">
    <source>
        <dbReference type="EMBL" id="KAJ8775833.1"/>
    </source>
</evidence>
<name>A0AB34G7V6_ESCRO</name>
<feature type="compositionally biased region" description="Polar residues" evidence="1">
    <location>
        <begin position="1"/>
        <end position="12"/>
    </location>
</feature>
<comment type="caution">
    <text evidence="2">The sequence shown here is derived from an EMBL/GenBank/DDBJ whole genome shotgun (WGS) entry which is preliminary data.</text>
</comment>
<evidence type="ECO:0000313" key="3">
    <source>
        <dbReference type="Proteomes" id="UP001159641"/>
    </source>
</evidence>
<feature type="region of interest" description="Disordered" evidence="1">
    <location>
        <begin position="1"/>
        <end position="44"/>
    </location>
</feature>